<dbReference type="GO" id="GO:0004252">
    <property type="term" value="F:serine-type endopeptidase activity"/>
    <property type="evidence" value="ECO:0007669"/>
    <property type="project" value="InterPro"/>
</dbReference>
<keyword evidence="5 7" id="KW-0378">Hydrolase</keyword>
<dbReference type="SUPFAM" id="SSF51306">
    <property type="entry name" value="LexA/Signal peptidase"/>
    <property type="match status" value="1"/>
</dbReference>
<feature type="compositionally biased region" description="Basic and acidic residues" evidence="8">
    <location>
        <begin position="1"/>
        <end position="11"/>
    </location>
</feature>
<dbReference type="RefSeq" id="WP_109776489.1">
    <property type="nucleotide sequence ID" value="NZ_QGDQ01000040.1"/>
</dbReference>
<dbReference type="NCBIfam" id="TIGR02227">
    <property type="entry name" value="sigpep_I_bact"/>
    <property type="match status" value="1"/>
</dbReference>
<gene>
    <name evidence="10" type="ORF">BXY45_14014</name>
</gene>
<protein>
    <recommendedName>
        <fullName evidence="4 7">Signal peptidase I</fullName>
        <ecNumber evidence="4 7">3.4.21.89</ecNumber>
    </recommendedName>
</protein>
<comment type="catalytic activity">
    <reaction evidence="1 7">
        <text>Cleavage of hydrophobic, N-terminal signal or leader sequences from secreted and periplasmic proteins.</text>
        <dbReference type="EC" id="3.4.21.89"/>
    </reaction>
</comment>
<dbReference type="PROSITE" id="PS00761">
    <property type="entry name" value="SPASE_I_3"/>
    <property type="match status" value="1"/>
</dbReference>
<dbReference type="InterPro" id="IPR036286">
    <property type="entry name" value="LexA/Signal_pep-like_sf"/>
</dbReference>
<keyword evidence="7" id="KW-0645">Protease</keyword>
<keyword evidence="7" id="KW-0472">Membrane</keyword>
<dbReference type="GO" id="GO:0005886">
    <property type="term" value="C:plasma membrane"/>
    <property type="evidence" value="ECO:0007669"/>
    <property type="project" value="UniProtKB-SubCell"/>
</dbReference>
<feature type="active site" evidence="6">
    <location>
        <position position="139"/>
    </location>
</feature>
<accession>A0A315ZQE0</accession>
<evidence type="ECO:0000256" key="4">
    <source>
        <dbReference type="ARBA" id="ARBA00013208"/>
    </source>
</evidence>
<evidence type="ECO:0000256" key="8">
    <source>
        <dbReference type="SAM" id="MobiDB-lite"/>
    </source>
</evidence>
<keyword evidence="11" id="KW-1185">Reference proteome</keyword>
<name>A0A315ZQE0_9ACTN</name>
<evidence type="ECO:0000256" key="7">
    <source>
        <dbReference type="RuleBase" id="RU362042"/>
    </source>
</evidence>
<feature type="domain" description="Peptidase S26" evidence="9">
    <location>
        <begin position="37"/>
        <end position="229"/>
    </location>
</feature>
<dbReference type="OrthoDB" id="9815782at2"/>
<organism evidence="10 11">
    <name type="scientific">Quadrisphaera granulorum</name>
    <dbReference type="NCBI Taxonomy" id="317664"/>
    <lineage>
        <taxon>Bacteria</taxon>
        <taxon>Bacillati</taxon>
        <taxon>Actinomycetota</taxon>
        <taxon>Actinomycetes</taxon>
        <taxon>Kineosporiales</taxon>
        <taxon>Kineosporiaceae</taxon>
        <taxon>Quadrisphaera</taxon>
    </lineage>
</organism>
<evidence type="ECO:0000259" key="9">
    <source>
        <dbReference type="Pfam" id="PF10502"/>
    </source>
</evidence>
<keyword evidence="7" id="KW-0812">Transmembrane</keyword>
<dbReference type="PRINTS" id="PR00727">
    <property type="entry name" value="LEADERPTASE"/>
</dbReference>
<feature type="transmembrane region" description="Helical" evidence="7">
    <location>
        <begin position="39"/>
        <end position="61"/>
    </location>
</feature>
<feature type="active site" evidence="6">
    <location>
        <position position="66"/>
    </location>
</feature>
<dbReference type="InterPro" id="IPR019533">
    <property type="entry name" value="Peptidase_S26"/>
</dbReference>
<keyword evidence="7" id="KW-1133">Transmembrane helix</keyword>
<sequence length="257" mass="27396">MDEHQPPRDAVPEVPSEPPQRRRRSGPVHRALAALREGVVVVVASVVLSLLVKTFLVQAFFIPSISMENTLLVGDRILVSRLTPGPFDLQRGDIVVFEDPGGWLKPAPQVSRGPVLDAVETALTFVGLLPQTSDQHLVKRVIGLPGDSVACCDEQGRTTVNGAPLTEDFLKPGSIPSQVTFSVVVPPGSIWVEGDNRQNSGDSRFHLGDPGGGMVPVDDVVGRAVVTVWPLDRLTWLSRHAEVFADVPASASTGSGG</sequence>
<evidence type="ECO:0000313" key="11">
    <source>
        <dbReference type="Proteomes" id="UP000245469"/>
    </source>
</evidence>
<evidence type="ECO:0000313" key="10">
    <source>
        <dbReference type="EMBL" id="PWJ47200.1"/>
    </source>
</evidence>
<evidence type="ECO:0000256" key="1">
    <source>
        <dbReference type="ARBA" id="ARBA00000677"/>
    </source>
</evidence>
<dbReference type="InterPro" id="IPR019758">
    <property type="entry name" value="Pept_S26A_signal_pept_1_CS"/>
</dbReference>
<dbReference type="PANTHER" id="PTHR43390">
    <property type="entry name" value="SIGNAL PEPTIDASE I"/>
    <property type="match status" value="1"/>
</dbReference>
<comment type="similarity">
    <text evidence="3 7">Belongs to the peptidase S26 family.</text>
</comment>
<dbReference type="GO" id="GO:0006465">
    <property type="term" value="P:signal peptide processing"/>
    <property type="evidence" value="ECO:0007669"/>
    <property type="project" value="InterPro"/>
</dbReference>
<evidence type="ECO:0000256" key="6">
    <source>
        <dbReference type="PIRSR" id="PIRSR600223-1"/>
    </source>
</evidence>
<dbReference type="GO" id="GO:0009003">
    <property type="term" value="F:signal peptidase activity"/>
    <property type="evidence" value="ECO:0007669"/>
    <property type="project" value="UniProtKB-EC"/>
</dbReference>
<dbReference type="PANTHER" id="PTHR43390:SF1">
    <property type="entry name" value="CHLOROPLAST PROCESSING PEPTIDASE"/>
    <property type="match status" value="1"/>
</dbReference>
<comment type="caution">
    <text evidence="10">The sequence shown here is derived from an EMBL/GenBank/DDBJ whole genome shotgun (WGS) entry which is preliminary data.</text>
</comment>
<reference evidence="10 11" key="1">
    <citation type="submission" date="2018-03" db="EMBL/GenBank/DDBJ databases">
        <title>Genomic Encyclopedia of Archaeal and Bacterial Type Strains, Phase II (KMG-II): from individual species to whole genera.</title>
        <authorList>
            <person name="Goeker M."/>
        </authorList>
    </citation>
    <scope>NUCLEOTIDE SEQUENCE [LARGE SCALE GENOMIC DNA]</scope>
    <source>
        <strain evidence="10 11">DSM 44889</strain>
    </source>
</reference>
<dbReference type="CDD" id="cd06530">
    <property type="entry name" value="S26_SPase_I"/>
    <property type="match status" value="1"/>
</dbReference>
<feature type="region of interest" description="Disordered" evidence="8">
    <location>
        <begin position="1"/>
        <end position="25"/>
    </location>
</feature>
<evidence type="ECO:0000256" key="5">
    <source>
        <dbReference type="ARBA" id="ARBA00022801"/>
    </source>
</evidence>
<dbReference type="Pfam" id="PF10502">
    <property type="entry name" value="Peptidase_S26"/>
    <property type="match status" value="1"/>
</dbReference>
<dbReference type="Proteomes" id="UP000245469">
    <property type="component" value="Unassembled WGS sequence"/>
</dbReference>
<dbReference type="AlphaFoldDB" id="A0A315ZQE0"/>
<evidence type="ECO:0000256" key="2">
    <source>
        <dbReference type="ARBA" id="ARBA00004401"/>
    </source>
</evidence>
<dbReference type="EMBL" id="QGDQ01000040">
    <property type="protein sequence ID" value="PWJ47200.1"/>
    <property type="molecule type" value="Genomic_DNA"/>
</dbReference>
<dbReference type="Gene3D" id="2.10.109.10">
    <property type="entry name" value="Umud Fragment, subunit A"/>
    <property type="match status" value="1"/>
</dbReference>
<dbReference type="EC" id="3.4.21.89" evidence="4 7"/>
<evidence type="ECO:0000256" key="3">
    <source>
        <dbReference type="ARBA" id="ARBA00009370"/>
    </source>
</evidence>
<comment type="subcellular location">
    <subcellularLocation>
        <location evidence="2">Cell membrane</location>
        <topology evidence="2">Single-pass type II membrane protein</topology>
    </subcellularLocation>
    <subcellularLocation>
        <location evidence="7">Membrane</location>
        <topology evidence="7">Single-pass type II membrane protein</topology>
    </subcellularLocation>
</comment>
<proteinExistence type="inferred from homology"/>
<dbReference type="InterPro" id="IPR000223">
    <property type="entry name" value="Pept_S26A_signal_pept_1"/>
</dbReference>